<organism evidence="6 7">
    <name type="scientific">Mycolicibacterium anyangense</name>
    <dbReference type="NCBI Taxonomy" id="1431246"/>
    <lineage>
        <taxon>Bacteria</taxon>
        <taxon>Bacillati</taxon>
        <taxon>Actinomycetota</taxon>
        <taxon>Actinomycetes</taxon>
        <taxon>Mycobacteriales</taxon>
        <taxon>Mycobacteriaceae</taxon>
        <taxon>Mycolicibacterium</taxon>
    </lineage>
</organism>
<dbReference type="RefSeq" id="WP_163802372.1">
    <property type="nucleotide sequence ID" value="NZ_AP022620.1"/>
</dbReference>
<dbReference type="Gene3D" id="3.20.20.70">
    <property type="entry name" value="Aldolase class I"/>
    <property type="match status" value="1"/>
</dbReference>
<evidence type="ECO:0000256" key="4">
    <source>
        <dbReference type="SAM" id="MobiDB-lite"/>
    </source>
</evidence>
<dbReference type="KEGG" id="many:MANY_01750"/>
<feature type="domain" description="Pyruvate carboxyltransferase" evidence="5">
    <location>
        <begin position="9"/>
        <end position="278"/>
    </location>
</feature>
<dbReference type="NCBIfam" id="NF004283">
    <property type="entry name" value="PRK05692.1"/>
    <property type="match status" value="1"/>
</dbReference>
<proteinExistence type="inferred from homology"/>
<dbReference type="SUPFAM" id="SSF51569">
    <property type="entry name" value="Aldolase"/>
    <property type="match status" value="1"/>
</dbReference>
<keyword evidence="7" id="KW-1185">Reference proteome</keyword>
<dbReference type="InterPro" id="IPR000891">
    <property type="entry name" value="PYR_CT"/>
</dbReference>
<evidence type="ECO:0000256" key="3">
    <source>
        <dbReference type="ARBA" id="ARBA00023239"/>
    </source>
</evidence>
<dbReference type="GO" id="GO:0006552">
    <property type="term" value="P:L-leucine catabolic process"/>
    <property type="evidence" value="ECO:0007669"/>
    <property type="project" value="TreeGrafter"/>
</dbReference>
<dbReference type="PROSITE" id="PS50991">
    <property type="entry name" value="PYR_CT"/>
    <property type="match status" value="1"/>
</dbReference>
<evidence type="ECO:0000259" key="5">
    <source>
        <dbReference type="PROSITE" id="PS50991"/>
    </source>
</evidence>
<dbReference type="CDD" id="cd07938">
    <property type="entry name" value="DRE_TIM_HMGL"/>
    <property type="match status" value="1"/>
</dbReference>
<dbReference type="Pfam" id="PF00682">
    <property type="entry name" value="HMGL-like"/>
    <property type="match status" value="1"/>
</dbReference>
<dbReference type="GO" id="GO:0046951">
    <property type="term" value="P:ketone body biosynthetic process"/>
    <property type="evidence" value="ECO:0007669"/>
    <property type="project" value="TreeGrafter"/>
</dbReference>
<keyword evidence="3 6" id="KW-0456">Lyase</keyword>
<reference evidence="6 7" key="1">
    <citation type="journal article" date="2019" name="Emerg. Microbes Infect.">
        <title>Comprehensive subspecies identification of 175 nontuberculous mycobacteria species based on 7547 genomic profiles.</title>
        <authorList>
            <person name="Matsumoto Y."/>
            <person name="Kinjo T."/>
            <person name="Motooka D."/>
            <person name="Nabeya D."/>
            <person name="Jung N."/>
            <person name="Uechi K."/>
            <person name="Horii T."/>
            <person name="Iida T."/>
            <person name="Fujita J."/>
            <person name="Nakamura S."/>
        </authorList>
    </citation>
    <scope>NUCLEOTIDE SEQUENCE [LARGE SCALE GENOMIC DNA]</scope>
    <source>
        <strain evidence="6 7">JCM 30275</strain>
    </source>
</reference>
<gene>
    <name evidence="6" type="primary">yngG</name>
    <name evidence="6" type="ORF">MANY_01750</name>
</gene>
<accession>A0A6N4W2S4</accession>
<evidence type="ECO:0000313" key="6">
    <source>
        <dbReference type="EMBL" id="BBZ74838.1"/>
    </source>
</evidence>
<dbReference type="EMBL" id="AP022620">
    <property type="protein sequence ID" value="BBZ74838.1"/>
    <property type="molecule type" value="Genomic_DNA"/>
</dbReference>
<evidence type="ECO:0000256" key="1">
    <source>
        <dbReference type="ARBA" id="ARBA00009405"/>
    </source>
</evidence>
<name>A0A6N4W2S4_9MYCO</name>
<dbReference type="InterPro" id="IPR043594">
    <property type="entry name" value="HMGL"/>
</dbReference>
<sequence>MSSKLPGRAHIREVGPRDGFQNEPEVISTADKIRLINQLGQTGLDRIEVASFVRPDVIPQLSDAVEVLNGIDIPEHVSLTVLVPNSRGLDNALRVRERFHEVALFVSASETHNKRNVNRFIDESMADNVILAKRIDAEDLKPTAVIATAFGCPFEGKVPMERTLEIAEQFAAAGCREIGFGDTTGMAHPAYVFDIFSAAIERLPGIEVTAHFHNTRGQGLANAYAALQAGCTSFESSFGELGGCPVPAGSTGNIATEDLINMFHEMGVDTGVNLAAVIGAARAAQQVLGRKLTSHCIVAGPVDWSPDPDGPSCH</sequence>
<protein>
    <submittedName>
        <fullName evidence="6">Hydroxymethylglutaryl-CoA lyase YngG</fullName>
    </submittedName>
</protein>
<dbReference type="InterPro" id="IPR013785">
    <property type="entry name" value="Aldolase_TIM"/>
</dbReference>
<dbReference type="PANTHER" id="PTHR42738:SF7">
    <property type="entry name" value="HYDROXYMETHYLGLUTARYL-COA LYASE"/>
    <property type="match status" value="1"/>
</dbReference>
<dbReference type="AlphaFoldDB" id="A0A6N4W2S4"/>
<evidence type="ECO:0000313" key="7">
    <source>
        <dbReference type="Proteomes" id="UP000467249"/>
    </source>
</evidence>
<keyword evidence="2" id="KW-0479">Metal-binding</keyword>
<dbReference type="PANTHER" id="PTHR42738">
    <property type="entry name" value="HYDROXYMETHYLGLUTARYL-COA LYASE"/>
    <property type="match status" value="1"/>
</dbReference>
<comment type="similarity">
    <text evidence="1">Belongs to the HMG-CoA lyase family.</text>
</comment>
<dbReference type="Proteomes" id="UP000467249">
    <property type="component" value="Chromosome"/>
</dbReference>
<feature type="region of interest" description="Disordered" evidence="4">
    <location>
        <begin position="1"/>
        <end position="22"/>
    </location>
</feature>
<evidence type="ECO:0000256" key="2">
    <source>
        <dbReference type="ARBA" id="ARBA00022723"/>
    </source>
</evidence>
<dbReference type="GO" id="GO:0004419">
    <property type="term" value="F:hydroxymethylglutaryl-CoA lyase activity"/>
    <property type="evidence" value="ECO:0007669"/>
    <property type="project" value="TreeGrafter"/>
</dbReference>
<dbReference type="GO" id="GO:0046872">
    <property type="term" value="F:metal ion binding"/>
    <property type="evidence" value="ECO:0007669"/>
    <property type="project" value="UniProtKB-KW"/>
</dbReference>